<sequence length="367" mass="41151">MEALNQAKSLIENSQNIMILPSQELDGDSLGSALSLFFTLKKMGKNANVRLENVPEKFRFLTEFQSASPQNFVININGSEKEISEMRYEKDEQGLKIYLTINKGEVKAKDISFPALAQNNLSPDLLITLGVASLENLGEYFNQNSQLFSETPVLNIDNKPANENFGEVNLIEITSSRAEILTNLIKLIDSEMFDEKIATCLLTGIVCASQNFRSPRTRPKTFAVSSFLIEKGGDHQKIIQHLYRQKNISQIKLLGKILGKINLDEKRELYSASLTESDFKECGAVSSDLSFAIEELKFNFRYLPNLLILWESHASPTLVKGVFYSPNLNLVRKVLENFEGASRGEGAIFLVRDADLNSAQEKILKVI</sequence>
<dbReference type="InterPro" id="IPR038763">
    <property type="entry name" value="DHH_sf"/>
</dbReference>
<accession>A0A2H0WXZ2</accession>
<reference evidence="2" key="1">
    <citation type="submission" date="2017-09" db="EMBL/GenBank/DDBJ databases">
        <title>Depth-based differentiation of microbial function through sediment-hosted aquifers and enrichment of novel symbionts in the deep terrestrial subsurface.</title>
        <authorList>
            <person name="Probst A.J."/>
            <person name="Ladd B."/>
            <person name="Jarett J.K."/>
            <person name="Geller-Mcgrath D.E."/>
            <person name="Sieber C.M.K."/>
            <person name="Emerson J.B."/>
            <person name="Anantharaman K."/>
            <person name="Thomas B.C."/>
            <person name="Malmstrom R."/>
            <person name="Stieglmeier M."/>
            <person name="Klingl A."/>
            <person name="Woyke T."/>
            <person name="Ryan C.M."/>
            <person name="Banfield J.F."/>
        </authorList>
    </citation>
    <scope>NUCLEOTIDE SEQUENCE [LARGE SCALE GENOMIC DNA]</scope>
</reference>
<comment type="caution">
    <text evidence="1">The sequence shown here is derived from an EMBL/GenBank/DDBJ whole genome shotgun (WGS) entry which is preliminary data.</text>
</comment>
<name>A0A2H0WXZ2_9BACT</name>
<dbReference type="AlphaFoldDB" id="A0A2H0WXZ2"/>
<proteinExistence type="predicted"/>
<dbReference type="PANTHER" id="PTHR47618">
    <property type="entry name" value="BIFUNCTIONAL OLIGORIBONUCLEASE AND PAP PHOSPHATASE NRNA"/>
    <property type="match status" value="1"/>
</dbReference>
<dbReference type="Proteomes" id="UP000229675">
    <property type="component" value="Unassembled WGS sequence"/>
</dbReference>
<organism evidence="1 2">
    <name type="scientific">Candidatus Nealsonbacteria bacterium CG09_land_8_20_14_0_10_42_14</name>
    <dbReference type="NCBI Taxonomy" id="1974707"/>
    <lineage>
        <taxon>Bacteria</taxon>
        <taxon>Candidatus Nealsoniibacteriota</taxon>
    </lineage>
</organism>
<dbReference type="EMBL" id="PEZD01000005">
    <property type="protein sequence ID" value="PIS17534.1"/>
    <property type="molecule type" value="Genomic_DNA"/>
</dbReference>
<protein>
    <recommendedName>
        <fullName evidence="3">DDH domain-containing protein</fullName>
    </recommendedName>
</protein>
<gene>
    <name evidence="1" type="ORF">COT59_00185</name>
</gene>
<dbReference type="InterPro" id="IPR051319">
    <property type="entry name" value="Oligoribo/pAp-PDE_c-di-AMP_PDE"/>
</dbReference>
<evidence type="ECO:0000313" key="1">
    <source>
        <dbReference type="EMBL" id="PIS17534.1"/>
    </source>
</evidence>
<evidence type="ECO:0008006" key="3">
    <source>
        <dbReference type="Google" id="ProtNLM"/>
    </source>
</evidence>
<dbReference type="SUPFAM" id="SSF64182">
    <property type="entry name" value="DHH phosphoesterases"/>
    <property type="match status" value="1"/>
</dbReference>
<evidence type="ECO:0000313" key="2">
    <source>
        <dbReference type="Proteomes" id="UP000229675"/>
    </source>
</evidence>
<dbReference type="PANTHER" id="PTHR47618:SF1">
    <property type="entry name" value="BIFUNCTIONAL OLIGORIBONUCLEASE AND PAP PHOSPHATASE NRNA"/>
    <property type="match status" value="1"/>
</dbReference>
<dbReference type="Gene3D" id="3.90.1640.10">
    <property type="entry name" value="inorganic pyrophosphatase (n-terminal core)"/>
    <property type="match status" value="2"/>
</dbReference>